<accession>A0A6A3BSL2</accession>
<feature type="domain" description="Bet v I/Major latex protein" evidence="1">
    <location>
        <begin position="4"/>
        <end position="65"/>
    </location>
</feature>
<evidence type="ECO:0000259" key="1">
    <source>
        <dbReference type="Pfam" id="PF00407"/>
    </source>
</evidence>
<gene>
    <name evidence="2" type="ORF">F3Y22_tig00109936pilonHSYRG00052</name>
</gene>
<dbReference type="InterPro" id="IPR051761">
    <property type="entry name" value="MLP-like_ligand-binding"/>
</dbReference>
<dbReference type="PANTHER" id="PTHR31907">
    <property type="entry name" value="MLP-LIKE PROTEIN 423"/>
    <property type="match status" value="1"/>
</dbReference>
<keyword evidence="3" id="KW-1185">Reference proteome</keyword>
<protein>
    <submittedName>
        <fullName evidence="2">MLP-like protein 28</fullName>
    </submittedName>
</protein>
<dbReference type="AlphaFoldDB" id="A0A6A3BSL2"/>
<organism evidence="2 3">
    <name type="scientific">Hibiscus syriacus</name>
    <name type="common">Rose of Sharon</name>
    <dbReference type="NCBI Taxonomy" id="106335"/>
    <lineage>
        <taxon>Eukaryota</taxon>
        <taxon>Viridiplantae</taxon>
        <taxon>Streptophyta</taxon>
        <taxon>Embryophyta</taxon>
        <taxon>Tracheophyta</taxon>
        <taxon>Spermatophyta</taxon>
        <taxon>Magnoliopsida</taxon>
        <taxon>eudicotyledons</taxon>
        <taxon>Gunneridae</taxon>
        <taxon>Pentapetalae</taxon>
        <taxon>rosids</taxon>
        <taxon>malvids</taxon>
        <taxon>Malvales</taxon>
        <taxon>Malvaceae</taxon>
        <taxon>Malvoideae</taxon>
        <taxon>Hibiscus</taxon>
    </lineage>
</organism>
<name>A0A6A3BSL2_HIBSY</name>
<dbReference type="SUPFAM" id="SSF55961">
    <property type="entry name" value="Bet v1-like"/>
    <property type="match status" value="1"/>
</dbReference>
<dbReference type="EMBL" id="VEPZ02000782">
    <property type="protein sequence ID" value="KAE8719634.1"/>
    <property type="molecule type" value="Genomic_DNA"/>
</dbReference>
<reference evidence="2" key="1">
    <citation type="submission" date="2019-09" db="EMBL/GenBank/DDBJ databases">
        <title>Draft genome information of white flower Hibiscus syriacus.</title>
        <authorList>
            <person name="Kim Y.-M."/>
        </authorList>
    </citation>
    <scope>NUCLEOTIDE SEQUENCE [LARGE SCALE GENOMIC DNA]</scope>
    <source>
        <strain evidence="2">YM2019G1</strain>
    </source>
</reference>
<dbReference type="Pfam" id="PF00407">
    <property type="entry name" value="Bet_v_1"/>
    <property type="match status" value="1"/>
</dbReference>
<proteinExistence type="predicted"/>
<dbReference type="InterPro" id="IPR000916">
    <property type="entry name" value="Bet_v_I/MLP"/>
</dbReference>
<dbReference type="InterPro" id="IPR023393">
    <property type="entry name" value="START-like_dom_sf"/>
</dbReference>
<dbReference type="Proteomes" id="UP000436088">
    <property type="component" value="Unassembled WGS sequence"/>
</dbReference>
<comment type="caution">
    <text evidence="2">The sequence shown here is derived from an EMBL/GenBank/DDBJ whole genome shotgun (WGS) entry which is preliminary data.</text>
</comment>
<dbReference type="Gene3D" id="3.30.530.20">
    <property type="match status" value="1"/>
</dbReference>
<dbReference type="GO" id="GO:0006952">
    <property type="term" value="P:defense response"/>
    <property type="evidence" value="ECO:0007669"/>
    <property type="project" value="InterPro"/>
</dbReference>
<evidence type="ECO:0000313" key="3">
    <source>
        <dbReference type="Proteomes" id="UP000436088"/>
    </source>
</evidence>
<sequence>MSSALTGKLEADVEINASPDQFHDMVANRPHHLHHASYDKIQACDLHEGEWWKVGTVVIFRYAHGMILLGMTHKYTSKEDRRWSERTQRTSTVFTKKVSLWGYELCGLGVWGRSPRGTRSLRISFSSTCLSHFINLEAKGGRTSPYEIPLDVYANFHWEDR</sequence>
<evidence type="ECO:0000313" key="2">
    <source>
        <dbReference type="EMBL" id="KAE8719634.1"/>
    </source>
</evidence>